<dbReference type="EMBL" id="BK014800">
    <property type="protein sequence ID" value="DAD76430.1"/>
    <property type="molecule type" value="Genomic_DNA"/>
</dbReference>
<accession>A0A8S5M2L2</accession>
<proteinExistence type="predicted"/>
<organism evidence="1">
    <name type="scientific">Siphoviridae sp. ctP6p7</name>
    <dbReference type="NCBI Taxonomy" id="2826319"/>
    <lineage>
        <taxon>Viruses</taxon>
        <taxon>Duplodnaviria</taxon>
        <taxon>Heunggongvirae</taxon>
        <taxon>Uroviricota</taxon>
        <taxon>Caudoviricetes</taxon>
    </lineage>
</organism>
<reference evidence="1" key="1">
    <citation type="journal article" date="2021" name="Proc. Natl. Acad. Sci. U.S.A.">
        <title>A Catalog of Tens of Thousands of Viruses from Human Metagenomes Reveals Hidden Associations with Chronic Diseases.</title>
        <authorList>
            <person name="Tisza M.J."/>
            <person name="Buck C.B."/>
        </authorList>
    </citation>
    <scope>NUCLEOTIDE SEQUENCE</scope>
    <source>
        <strain evidence="1">CtP6p7</strain>
    </source>
</reference>
<name>A0A8S5M2L2_9CAUD</name>
<sequence length="54" mass="6309">MTTPLFLLRCIEIGISIRDLDLLTIGMVMDIWTEKANDDVKYQQIATQEDFDKF</sequence>
<evidence type="ECO:0000313" key="1">
    <source>
        <dbReference type="EMBL" id="DAD76430.1"/>
    </source>
</evidence>
<protein>
    <submittedName>
        <fullName evidence="1">Uncharacterized protein</fullName>
    </submittedName>
</protein>